<dbReference type="RefSeq" id="WP_010849165.1">
    <property type="nucleotide sequence ID" value="NZ_HF570956.1"/>
</dbReference>
<dbReference type="PANTHER" id="PTHR11113:SF14">
    <property type="entry name" value="N-ACETYLGLUCOSAMINE-6-PHOSPHATE DEACETYLASE"/>
    <property type="match status" value="1"/>
</dbReference>
<dbReference type="InterPro" id="IPR032466">
    <property type="entry name" value="Metal_Hydrolase"/>
</dbReference>
<comment type="similarity">
    <text evidence="1">Belongs to the metallo-dependent hydrolases superfamily. NagA family.</text>
</comment>
<dbReference type="Gene3D" id="3.20.20.140">
    <property type="entry name" value="Metal-dependent hydrolases"/>
    <property type="match status" value="1"/>
</dbReference>
<dbReference type="OrthoDB" id="9776488at2"/>
<accession>N0DZS0</accession>
<dbReference type="AlphaFoldDB" id="N0DZS0"/>
<protein>
    <submittedName>
        <fullName evidence="3">N-acetylglucosamine-6-phosphate deacetylase</fullName>
    </submittedName>
</protein>
<dbReference type="EMBL" id="CAIZ01000119">
    <property type="protein sequence ID" value="CCH70062.1"/>
    <property type="molecule type" value="Genomic_DNA"/>
</dbReference>
<evidence type="ECO:0000256" key="1">
    <source>
        <dbReference type="ARBA" id="ARBA00010716"/>
    </source>
</evidence>
<reference evidence="3 4" key="1">
    <citation type="journal article" date="2013" name="ISME J.">
        <title>A metabolic model for members of the genus Tetrasphaera involved in enhanced biological phosphorus removal.</title>
        <authorList>
            <person name="Kristiansen R."/>
            <person name="Nguyen H.T.T."/>
            <person name="Saunders A.M."/>
            <person name="Nielsen J.L."/>
            <person name="Wimmer R."/>
            <person name="Le V.Q."/>
            <person name="McIlroy S.J."/>
            <person name="Petrovski S."/>
            <person name="Seviour R.J."/>
            <person name="Calteau A."/>
            <person name="Nielsen K.L."/>
            <person name="Nielsen P.H."/>
        </authorList>
    </citation>
    <scope>NUCLEOTIDE SEQUENCE [LARGE SCALE GENOMIC DNA]</scope>
    <source>
        <strain evidence="3 4">Lp2</strain>
    </source>
</reference>
<evidence type="ECO:0000256" key="2">
    <source>
        <dbReference type="ARBA" id="ARBA00022801"/>
    </source>
</evidence>
<dbReference type="GO" id="GO:0008448">
    <property type="term" value="F:N-acetylglucosamine-6-phosphate deacetylase activity"/>
    <property type="evidence" value="ECO:0007669"/>
    <property type="project" value="TreeGrafter"/>
</dbReference>
<keyword evidence="4" id="KW-1185">Reference proteome</keyword>
<evidence type="ECO:0000313" key="3">
    <source>
        <dbReference type="EMBL" id="CCH70062.1"/>
    </source>
</evidence>
<dbReference type="PANTHER" id="PTHR11113">
    <property type="entry name" value="N-ACETYLGLUCOSAMINE-6-PHOSPHATE DEACETYLASE"/>
    <property type="match status" value="1"/>
</dbReference>
<dbReference type="GO" id="GO:0006046">
    <property type="term" value="P:N-acetylglucosamine catabolic process"/>
    <property type="evidence" value="ECO:0007669"/>
    <property type="project" value="TreeGrafter"/>
</dbReference>
<organism evidence="3 4">
    <name type="scientific">Phycicoccus elongatus Lp2</name>
    <dbReference type="NCBI Taxonomy" id="1193181"/>
    <lineage>
        <taxon>Bacteria</taxon>
        <taxon>Bacillati</taxon>
        <taxon>Actinomycetota</taxon>
        <taxon>Actinomycetes</taxon>
        <taxon>Micrococcales</taxon>
        <taxon>Intrasporangiaceae</taxon>
        <taxon>Phycicoccus</taxon>
    </lineage>
</organism>
<name>N0DZS0_9MICO</name>
<comment type="caution">
    <text evidence="3">The sequence shown here is derived from an EMBL/GenBank/DDBJ whole genome shotgun (WGS) entry which is preliminary data.</text>
</comment>
<dbReference type="Proteomes" id="UP000013167">
    <property type="component" value="Unassembled WGS sequence"/>
</dbReference>
<keyword evidence="2" id="KW-0378">Hydrolase</keyword>
<gene>
    <name evidence="3" type="ORF">BN10_50019</name>
</gene>
<dbReference type="eggNOG" id="COG1820">
    <property type="taxonomic scope" value="Bacteria"/>
</dbReference>
<dbReference type="SUPFAM" id="SSF51556">
    <property type="entry name" value="Metallo-dependent hydrolases"/>
    <property type="match status" value="1"/>
</dbReference>
<sequence>MITFTGTPAGDAAPRLVDIHSHGAVGAQFGHGEEGSRAAAAHHRACGTSAIMASLVTATDDDLWAQVGVLAPLVADGTVLGIHLEGPYLSAARCGAHDPTLLRDPDADFLSRLADRCADLGAPDAIRMVTFAPERDGADEFIAACAELGVTPAVGHTDADAALVTRAIGRIADATGRPAVVTHLFNGMPPLHHRSGGPVAAALAAAARGDAIVELITDGVHVGPEVVRMVFETVGPDRITLISDAMAATGLGDGAYRIGELAVDVREGTARLTGADGIPGSIAGSTATVADCVAWATGVAGVDRADVLRASTVTPAALFPPLT</sequence>
<dbReference type="HOGENOM" id="CLU_032482_1_2_11"/>
<dbReference type="STRING" id="1193181.BN10_50019"/>
<evidence type="ECO:0000313" key="4">
    <source>
        <dbReference type="Proteomes" id="UP000013167"/>
    </source>
</evidence>
<proteinExistence type="inferred from homology"/>